<dbReference type="GO" id="GO:0005524">
    <property type="term" value="F:ATP binding"/>
    <property type="evidence" value="ECO:0007669"/>
    <property type="project" value="InterPro"/>
</dbReference>
<accession>A0A543KJX0</accession>
<evidence type="ECO:0000313" key="4">
    <source>
        <dbReference type="Proteomes" id="UP000315133"/>
    </source>
</evidence>
<proteinExistence type="predicted"/>
<dbReference type="PANTHER" id="PTHR19211:SF6">
    <property type="entry name" value="BLL7188 PROTEIN"/>
    <property type="match status" value="1"/>
</dbReference>
<dbReference type="Pfam" id="PF00005">
    <property type="entry name" value="ABC_tran"/>
    <property type="match status" value="1"/>
</dbReference>
<evidence type="ECO:0000256" key="1">
    <source>
        <dbReference type="ARBA" id="ARBA00022737"/>
    </source>
</evidence>
<dbReference type="Proteomes" id="UP000315133">
    <property type="component" value="Unassembled WGS sequence"/>
</dbReference>
<dbReference type="InterPro" id="IPR050611">
    <property type="entry name" value="ABCF"/>
</dbReference>
<dbReference type="AlphaFoldDB" id="A0A543KJX0"/>
<sequence>MRHSHQVEKTTLLEALLGRYAAPHVTVHHVTGRVGYLPQRLVLDEDATVLDLVRSAAPQAAPHEVRAGLARFLLRGDAVAQRVGTLSGGERFRVALARILLAEPPPQLLVLDEPTNNLDLASVEQLVSALQAYRGALLVVSHDDRFLDDLGLTRRLSLHRSGLVDEMLGDGRK</sequence>
<keyword evidence="4" id="KW-1185">Reference proteome</keyword>
<organism evidence="3 4">
    <name type="scientific">Ornithinimicrobium humiphilum</name>
    <dbReference type="NCBI Taxonomy" id="125288"/>
    <lineage>
        <taxon>Bacteria</taxon>
        <taxon>Bacillati</taxon>
        <taxon>Actinomycetota</taxon>
        <taxon>Actinomycetes</taxon>
        <taxon>Micrococcales</taxon>
        <taxon>Ornithinimicrobiaceae</taxon>
        <taxon>Ornithinimicrobium</taxon>
    </lineage>
</organism>
<evidence type="ECO:0000313" key="3">
    <source>
        <dbReference type="EMBL" id="TQM95354.1"/>
    </source>
</evidence>
<dbReference type="EMBL" id="VFPU01000001">
    <property type="protein sequence ID" value="TQM95354.1"/>
    <property type="molecule type" value="Genomic_DNA"/>
</dbReference>
<dbReference type="Gene3D" id="3.40.50.300">
    <property type="entry name" value="P-loop containing nucleotide triphosphate hydrolases"/>
    <property type="match status" value="1"/>
</dbReference>
<protein>
    <submittedName>
        <fullName evidence="3">ABC transporter family protein</fullName>
    </submittedName>
</protein>
<keyword evidence="1" id="KW-0677">Repeat</keyword>
<dbReference type="SUPFAM" id="SSF52540">
    <property type="entry name" value="P-loop containing nucleoside triphosphate hydrolases"/>
    <property type="match status" value="1"/>
</dbReference>
<dbReference type="PANTHER" id="PTHR19211">
    <property type="entry name" value="ATP-BINDING TRANSPORT PROTEIN-RELATED"/>
    <property type="match status" value="1"/>
</dbReference>
<dbReference type="GO" id="GO:0016887">
    <property type="term" value="F:ATP hydrolysis activity"/>
    <property type="evidence" value="ECO:0007669"/>
    <property type="project" value="InterPro"/>
</dbReference>
<dbReference type="InterPro" id="IPR027417">
    <property type="entry name" value="P-loop_NTPase"/>
</dbReference>
<comment type="caution">
    <text evidence="3">The sequence shown here is derived from an EMBL/GenBank/DDBJ whole genome shotgun (WGS) entry which is preliminary data.</text>
</comment>
<dbReference type="InterPro" id="IPR003439">
    <property type="entry name" value="ABC_transporter-like_ATP-bd"/>
</dbReference>
<feature type="domain" description="ABC transporter" evidence="2">
    <location>
        <begin position="9"/>
        <end position="116"/>
    </location>
</feature>
<evidence type="ECO:0000259" key="2">
    <source>
        <dbReference type="Pfam" id="PF00005"/>
    </source>
</evidence>
<gene>
    <name evidence="3" type="ORF">FB476_0195</name>
</gene>
<name>A0A543KJX0_9MICO</name>
<reference evidence="3 4" key="1">
    <citation type="submission" date="2019-06" db="EMBL/GenBank/DDBJ databases">
        <title>Sequencing the genomes of 1000 actinobacteria strains.</title>
        <authorList>
            <person name="Klenk H.-P."/>
        </authorList>
    </citation>
    <scope>NUCLEOTIDE SEQUENCE [LARGE SCALE GENOMIC DNA]</scope>
    <source>
        <strain evidence="3 4">DSM 12362</strain>
    </source>
</reference>